<sequence length="836" mass="93458">MASPPPDDLLACLEDMKTLLIYLASKVFRQDTRDPNLLWPSFNASTPPRDSSLQLSPAETASDIQKLQEYRSKMTSSIAKSVFCPIEKLLPKRIADLTGALWKDRAEYATSHESVRKSRLDGTGRWFVVNSKFQNWLTAEHASNTLFCTGRPDSGKTILASLAIDSVKKWQKNMVSPSVGLAYFYFNRRIPSPLRNVTPPRDKDVTKLEALAAKAERIPFSDIVSAVIAVFKQFQRVYIIIDALDECSPKHRDDLLYLPTSIKNSPARLLTYSSHQNFSIFNDSPNIETIPSKQDILLYAQSGLQSLPVDREYLRATIIANLLDIGKQHLMFLPIVLQLRNILSKKTTEDMTRELEKVPQGINAAYQYIFEQILSQDPHKVKIAQRTLTWIYFSPRALETAEIIEVHRRNTTEVEVDTSLIIASCMGLLVQSEFKIYFIHRSVTEFIKGVNIGDEKEVVSHCLSYISSLTVDEVTGSKDVDNLIQSNPLLNYAANYWGRHIRNVIYKSNDELVTLKQLCLKLLKDKPRVAILCHILFMSRPYPRNRAISNGLVKSSSLHLAAYFGLDWAIDSPSASIDSATQCDEWGRTPLHIAADKGFGDCVRSLLTKTSPDQQDVDGRTAWHYAAMNGNTQSISHLLQWRSEALSSNRLLPATSLGADEMGKGKSPLEYAAANSNAEMVRMLLPLYTSEPNNSIEAKPLLVNAVLSAVEHGKIEIVEYILSQNQIPHYEHLLAATKGGFEDIVQLLLEYGVEVTNPVEDGDSEIFIAACNARNKILQLLIWNSFLELNNEEIDDALLSAVKVGNMEGVGILLRAGANPNAPVDGKDEPIVRCAL</sequence>
<reference evidence="4 5" key="1">
    <citation type="submission" date="2019-12" db="EMBL/GenBank/DDBJ databases">
        <title>Draft genome sequence of the ascomycete Xylaria multiplex DSM 110363.</title>
        <authorList>
            <person name="Buettner E."/>
            <person name="Kellner H."/>
        </authorList>
    </citation>
    <scope>NUCLEOTIDE SEQUENCE [LARGE SCALE GENOMIC DNA]</scope>
    <source>
        <strain evidence="4 5">DSM 110363</strain>
    </source>
</reference>
<accession>A0A7C8ITA2</accession>
<dbReference type="PANTHER" id="PTHR10039:SF15">
    <property type="entry name" value="NACHT DOMAIN-CONTAINING PROTEIN"/>
    <property type="match status" value="1"/>
</dbReference>
<evidence type="ECO:0000256" key="2">
    <source>
        <dbReference type="PROSITE-ProRule" id="PRU00023"/>
    </source>
</evidence>
<evidence type="ECO:0000313" key="5">
    <source>
        <dbReference type="Proteomes" id="UP000481858"/>
    </source>
</evidence>
<dbReference type="InParanoid" id="A0A7C8ITA2"/>
<dbReference type="Gene3D" id="1.25.40.20">
    <property type="entry name" value="Ankyrin repeat-containing domain"/>
    <property type="match status" value="2"/>
</dbReference>
<name>A0A7C8ITA2_9PEZI</name>
<dbReference type="OrthoDB" id="4772757at2759"/>
<evidence type="ECO:0000313" key="4">
    <source>
        <dbReference type="EMBL" id="KAF2963359.1"/>
    </source>
</evidence>
<dbReference type="InterPro" id="IPR056884">
    <property type="entry name" value="NPHP3-like_N"/>
</dbReference>
<keyword evidence="1" id="KW-0677">Repeat</keyword>
<organism evidence="4 5">
    <name type="scientific">Xylaria multiplex</name>
    <dbReference type="NCBI Taxonomy" id="323545"/>
    <lineage>
        <taxon>Eukaryota</taxon>
        <taxon>Fungi</taxon>
        <taxon>Dikarya</taxon>
        <taxon>Ascomycota</taxon>
        <taxon>Pezizomycotina</taxon>
        <taxon>Sordariomycetes</taxon>
        <taxon>Xylariomycetidae</taxon>
        <taxon>Xylariales</taxon>
        <taxon>Xylariaceae</taxon>
        <taxon>Xylaria</taxon>
    </lineage>
</organism>
<feature type="domain" description="Nephrocystin 3-like N-terminal" evidence="3">
    <location>
        <begin position="122"/>
        <end position="189"/>
    </location>
</feature>
<dbReference type="EMBL" id="WUBL01000211">
    <property type="protein sequence ID" value="KAF2963359.1"/>
    <property type="molecule type" value="Genomic_DNA"/>
</dbReference>
<dbReference type="SMART" id="SM00248">
    <property type="entry name" value="ANK"/>
    <property type="match status" value="7"/>
</dbReference>
<dbReference type="Proteomes" id="UP000481858">
    <property type="component" value="Unassembled WGS sequence"/>
</dbReference>
<dbReference type="InterPro" id="IPR002110">
    <property type="entry name" value="Ankyrin_rpt"/>
</dbReference>
<keyword evidence="2" id="KW-0040">ANK repeat</keyword>
<evidence type="ECO:0000259" key="3">
    <source>
        <dbReference type="Pfam" id="PF24883"/>
    </source>
</evidence>
<dbReference type="Pfam" id="PF24883">
    <property type="entry name" value="NPHP3_N"/>
    <property type="match status" value="1"/>
</dbReference>
<dbReference type="SUPFAM" id="SSF48403">
    <property type="entry name" value="Ankyrin repeat"/>
    <property type="match status" value="1"/>
</dbReference>
<dbReference type="Gene3D" id="3.40.50.300">
    <property type="entry name" value="P-loop containing nucleotide triphosphate hydrolases"/>
    <property type="match status" value="1"/>
</dbReference>
<dbReference type="InterPro" id="IPR027417">
    <property type="entry name" value="P-loop_NTPase"/>
</dbReference>
<gene>
    <name evidence="4" type="ORF">GQX73_g10211</name>
</gene>
<protein>
    <recommendedName>
        <fullName evidence="3">Nephrocystin 3-like N-terminal domain-containing protein</fullName>
    </recommendedName>
</protein>
<dbReference type="AlphaFoldDB" id="A0A7C8ITA2"/>
<evidence type="ECO:0000256" key="1">
    <source>
        <dbReference type="ARBA" id="ARBA00022737"/>
    </source>
</evidence>
<dbReference type="PROSITE" id="PS50088">
    <property type="entry name" value="ANK_REPEAT"/>
    <property type="match status" value="2"/>
</dbReference>
<keyword evidence="5" id="KW-1185">Reference proteome</keyword>
<feature type="repeat" description="ANK" evidence="2">
    <location>
        <begin position="664"/>
        <end position="685"/>
    </location>
</feature>
<dbReference type="PROSITE" id="PS50297">
    <property type="entry name" value="ANK_REP_REGION"/>
    <property type="match status" value="1"/>
</dbReference>
<feature type="repeat" description="ANK" evidence="2">
    <location>
        <begin position="618"/>
        <end position="650"/>
    </location>
</feature>
<dbReference type="Pfam" id="PF12796">
    <property type="entry name" value="Ank_2"/>
    <property type="match status" value="2"/>
</dbReference>
<comment type="caution">
    <text evidence="4">The sequence shown here is derived from an EMBL/GenBank/DDBJ whole genome shotgun (WGS) entry which is preliminary data.</text>
</comment>
<dbReference type="InterPro" id="IPR036770">
    <property type="entry name" value="Ankyrin_rpt-contain_sf"/>
</dbReference>
<dbReference type="PANTHER" id="PTHR10039">
    <property type="entry name" value="AMELOGENIN"/>
    <property type="match status" value="1"/>
</dbReference>
<proteinExistence type="predicted"/>